<feature type="domain" description="DNA mismatch repair proteins mutS family" evidence="11">
    <location>
        <begin position="698"/>
        <end position="714"/>
    </location>
</feature>
<dbReference type="InterPro" id="IPR005748">
    <property type="entry name" value="DNA_mismatch_repair_MutS"/>
</dbReference>
<dbReference type="SMART" id="SM00534">
    <property type="entry name" value="MUTSac"/>
    <property type="match status" value="1"/>
</dbReference>
<dbReference type="Pfam" id="PF00488">
    <property type="entry name" value="MutS_V"/>
    <property type="match status" value="1"/>
</dbReference>
<dbReference type="Pfam" id="PF05190">
    <property type="entry name" value="MutS_IV"/>
    <property type="match status" value="1"/>
</dbReference>
<dbReference type="InterPro" id="IPR016151">
    <property type="entry name" value="DNA_mismatch_repair_MutS_N"/>
</dbReference>
<dbReference type="Proteomes" id="UP000247465">
    <property type="component" value="Chromosome"/>
</dbReference>
<comment type="similarity">
    <text evidence="1 9 10">Belongs to the DNA mismatch repair MutS family.</text>
</comment>
<dbReference type="Gene3D" id="3.30.420.110">
    <property type="entry name" value="MutS, connector domain"/>
    <property type="match status" value="1"/>
</dbReference>
<dbReference type="InterPro" id="IPR036187">
    <property type="entry name" value="DNA_mismatch_repair_MutS_sf"/>
</dbReference>
<dbReference type="InterPro" id="IPR007860">
    <property type="entry name" value="DNA_mmatch_repair_MutS_con_dom"/>
</dbReference>
<protein>
    <recommendedName>
        <fullName evidence="2 9">DNA mismatch repair protein MutS</fullName>
    </recommendedName>
</protein>
<dbReference type="InterPro" id="IPR045076">
    <property type="entry name" value="MutS"/>
</dbReference>
<evidence type="ECO:0000259" key="11">
    <source>
        <dbReference type="PROSITE" id="PS00486"/>
    </source>
</evidence>
<evidence type="ECO:0000256" key="9">
    <source>
        <dbReference type="HAMAP-Rule" id="MF_00096"/>
    </source>
</evidence>
<dbReference type="Gene3D" id="3.40.1170.10">
    <property type="entry name" value="DNA repair protein MutS, domain I"/>
    <property type="match status" value="1"/>
</dbReference>
<gene>
    <name evidence="9 12" type="primary">mutS</name>
    <name evidence="12" type="ORF">DF168_01171</name>
</gene>
<evidence type="ECO:0000256" key="8">
    <source>
        <dbReference type="ARBA" id="ARBA00024647"/>
    </source>
</evidence>
<dbReference type="SMART" id="SM00533">
    <property type="entry name" value="MUTSd"/>
    <property type="match status" value="1"/>
</dbReference>
<accession>A0A2Z4AQ60</accession>
<dbReference type="SUPFAM" id="SSF48334">
    <property type="entry name" value="DNA repair protein MutS, domain III"/>
    <property type="match status" value="1"/>
</dbReference>
<evidence type="ECO:0000256" key="10">
    <source>
        <dbReference type="RuleBase" id="RU003756"/>
    </source>
</evidence>
<dbReference type="GO" id="GO:0140664">
    <property type="term" value="F:ATP-dependent DNA damage sensor activity"/>
    <property type="evidence" value="ECO:0007669"/>
    <property type="project" value="InterPro"/>
</dbReference>
<dbReference type="GO" id="GO:0005524">
    <property type="term" value="F:ATP binding"/>
    <property type="evidence" value="ECO:0007669"/>
    <property type="project" value="UniProtKB-UniRule"/>
</dbReference>
<dbReference type="KEGG" id="mtar:DF168_01171"/>
<dbReference type="InterPro" id="IPR007861">
    <property type="entry name" value="DNA_mismatch_repair_MutS_clamp"/>
</dbReference>
<dbReference type="GO" id="GO:0005829">
    <property type="term" value="C:cytosol"/>
    <property type="evidence" value="ECO:0007669"/>
    <property type="project" value="TreeGrafter"/>
</dbReference>
<dbReference type="InterPro" id="IPR036678">
    <property type="entry name" value="MutS_con_dom_sf"/>
</dbReference>
<dbReference type="AlphaFoldDB" id="A0A2Z4AQ60"/>
<dbReference type="GO" id="GO:0003684">
    <property type="term" value="F:damaged DNA binding"/>
    <property type="evidence" value="ECO:0007669"/>
    <property type="project" value="UniProtKB-UniRule"/>
</dbReference>
<dbReference type="NCBIfam" id="TIGR01070">
    <property type="entry name" value="mutS1"/>
    <property type="match status" value="1"/>
</dbReference>
<keyword evidence="7 9" id="KW-0234">DNA repair</keyword>
<dbReference type="Gene3D" id="3.40.50.300">
    <property type="entry name" value="P-loop containing nucleotide triphosphate hydrolases"/>
    <property type="match status" value="1"/>
</dbReference>
<dbReference type="Gene3D" id="1.10.1420.10">
    <property type="match status" value="2"/>
</dbReference>
<keyword evidence="5 9" id="KW-0067">ATP-binding</keyword>
<dbReference type="CDD" id="cd03284">
    <property type="entry name" value="ABC_MutS1"/>
    <property type="match status" value="1"/>
</dbReference>
<evidence type="ECO:0000313" key="13">
    <source>
        <dbReference type="Proteomes" id="UP000247465"/>
    </source>
</evidence>
<dbReference type="NCBIfam" id="NF003810">
    <property type="entry name" value="PRK05399.1"/>
    <property type="match status" value="1"/>
</dbReference>
<dbReference type="PROSITE" id="PS00486">
    <property type="entry name" value="DNA_MISMATCH_REPAIR_2"/>
    <property type="match status" value="1"/>
</dbReference>
<dbReference type="GO" id="GO:0030983">
    <property type="term" value="F:mismatched DNA binding"/>
    <property type="evidence" value="ECO:0007669"/>
    <property type="project" value="InterPro"/>
</dbReference>
<keyword evidence="4 9" id="KW-0227">DNA damage</keyword>
<evidence type="ECO:0000256" key="1">
    <source>
        <dbReference type="ARBA" id="ARBA00006271"/>
    </source>
</evidence>
<dbReference type="FunFam" id="3.40.50.300:FF:000870">
    <property type="entry name" value="MutS protein homolog 4"/>
    <property type="match status" value="1"/>
</dbReference>
<dbReference type="SUPFAM" id="SSF55271">
    <property type="entry name" value="DNA repair protein MutS, domain I"/>
    <property type="match status" value="1"/>
</dbReference>
<evidence type="ECO:0000313" key="12">
    <source>
        <dbReference type="EMBL" id="AWT59972.1"/>
    </source>
</evidence>
<keyword evidence="3 9" id="KW-0547">Nucleotide-binding</keyword>
<feature type="binding site" evidence="9">
    <location>
        <begin position="624"/>
        <end position="631"/>
    </location>
    <ligand>
        <name>ATP</name>
        <dbReference type="ChEBI" id="CHEBI:30616"/>
    </ligand>
</feature>
<name>A0A2Z4AQ60_9BACT</name>
<evidence type="ECO:0000256" key="6">
    <source>
        <dbReference type="ARBA" id="ARBA00023125"/>
    </source>
</evidence>
<dbReference type="PANTHER" id="PTHR11361">
    <property type="entry name" value="DNA MISMATCH REPAIR PROTEIN MUTS FAMILY MEMBER"/>
    <property type="match status" value="1"/>
</dbReference>
<dbReference type="Pfam" id="PF05188">
    <property type="entry name" value="MutS_II"/>
    <property type="match status" value="1"/>
</dbReference>
<dbReference type="EMBL" id="CP029803">
    <property type="protein sequence ID" value="AWT59972.1"/>
    <property type="molecule type" value="Genomic_DNA"/>
</dbReference>
<dbReference type="SUPFAM" id="SSF52540">
    <property type="entry name" value="P-loop containing nucleoside triphosphate hydrolases"/>
    <property type="match status" value="1"/>
</dbReference>
<evidence type="ECO:0000256" key="7">
    <source>
        <dbReference type="ARBA" id="ARBA00023204"/>
    </source>
</evidence>
<dbReference type="InterPro" id="IPR007695">
    <property type="entry name" value="DNA_mismatch_repair_MutS-lik_N"/>
</dbReference>
<evidence type="ECO:0000256" key="2">
    <source>
        <dbReference type="ARBA" id="ARBA00021982"/>
    </source>
</evidence>
<dbReference type="InterPro" id="IPR017261">
    <property type="entry name" value="DNA_mismatch_repair_MutS/MSH"/>
</dbReference>
<dbReference type="PANTHER" id="PTHR11361:SF34">
    <property type="entry name" value="DNA MISMATCH REPAIR PROTEIN MSH1, MITOCHONDRIAL"/>
    <property type="match status" value="1"/>
</dbReference>
<evidence type="ECO:0000256" key="4">
    <source>
        <dbReference type="ARBA" id="ARBA00022763"/>
    </source>
</evidence>
<sequence length="841" mass="95294">MMEQYLKIRRGLPPDTLLFFRLGDFYEIFQDDAKEGAPILGITLTQRNGMPMAGVPYHAADSYVNKLLAAGKKVAICDQVESPKPGKIVKRALTRILTPGTALEDHQIESNRNHFLLALNFDRSKLLAAWLDLTTGEFQIAEEENPDNLMSVFTSIDPREIITPEFGRQEWRKNDKLNLWLEQFDRFCDGRPLSEISDFHFDRDTGRQTVTDALGVLNLEGFGIYDDHPALGSAGALVCYATESLCAKPKNLGKIKEYRSSNSLLLDPATIRNLEIFQSAQNTTKGSLLVAMDRTVTAAGARLLENFLSEPKLDLVEMKRRQQCVGEFLKAPQCVSELQEYLKCIRDLPRVIGRMQNRLNNPRELGSVRDTLQQIPLISRVLNQFSGTVIHNLSEQVRDFPKMRELLQRSLEDELPSQLQDGGYIRNGYNLKLDELRRLNRENKAWISQLEQEEQKRTGIKNLRIRYNHAFGYFFEVSKSNLHLVPDNYVRRQTMTNAERFYTEALKEKEQEILHSDEKAIKLEESLFFDIAANILAEANYLLIAANALAEIDLYLGWSKIAREWDYCCPILDDGNCIEIEEGRHPVVEQTMKGKRFGLAGTHAFVPNDAKLESTEEQIVLITGPNMAGKSTFIRQVALITLMAQVGSWIPAKKCRIGLVDRIFSRVGASDELARGNSTFMVEMNETANILNNATDRTLIILDEIGRGTSTYDGLSIAWAVVEHLHGKGPRGPRTLFATHYHELTQLEKLLPRVRNSCVAVKEWNDEIIFVRQVVNGSSDRSYGIQVARLAGLPSSVIERAKIILDKLEADDSSHNLLRKRMKKIKASRENDGEPGQLDLF</sequence>
<evidence type="ECO:0000256" key="5">
    <source>
        <dbReference type="ARBA" id="ARBA00022840"/>
    </source>
</evidence>
<dbReference type="GO" id="GO:0006298">
    <property type="term" value="P:mismatch repair"/>
    <property type="evidence" value="ECO:0007669"/>
    <property type="project" value="UniProtKB-UniRule"/>
</dbReference>
<dbReference type="SUPFAM" id="SSF53150">
    <property type="entry name" value="DNA repair protein MutS, domain II"/>
    <property type="match status" value="1"/>
</dbReference>
<evidence type="ECO:0000256" key="3">
    <source>
        <dbReference type="ARBA" id="ARBA00022741"/>
    </source>
</evidence>
<dbReference type="Pfam" id="PF05192">
    <property type="entry name" value="MutS_III"/>
    <property type="match status" value="1"/>
</dbReference>
<proteinExistence type="inferred from homology"/>
<reference evidence="12 13" key="1">
    <citation type="submission" date="2018-06" db="EMBL/GenBank/DDBJ databases">
        <title>Draft Genome Sequence of a Novel Marine Bacterium Related to the Verrucomicrobia.</title>
        <authorList>
            <person name="Vosseberg J."/>
            <person name="Martijn J."/>
            <person name="Ettema T.J.G."/>
        </authorList>
    </citation>
    <scope>NUCLEOTIDE SEQUENCE [LARGE SCALE GENOMIC DNA]</scope>
    <source>
        <strain evidence="12">TARA_B100001123</strain>
    </source>
</reference>
<dbReference type="InterPro" id="IPR000432">
    <property type="entry name" value="DNA_mismatch_repair_MutS_C"/>
</dbReference>
<comment type="function">
    <text evidence="8 9">This protein is involved in the repair of mismatches in DNA. It is possible that it carries out the mismatch recognition step. This protein has a weak ATPase activity.</text>
</comment>
<organism evidence="12 13">
    <name type="scientific">Candidatus Moanibacter tarae</name>
    <dbReference type="NCBI Taxonomy" id="2200854"/>
    <lineage>
        <taxon>Bacteria</taxon>
        <taxon>Pseudomonadati</taxon>
        <taxon>Verrucomicrobiota</taxon>
        <taxon>Opitutia</taxon>
        <taxon>Puniceicoccales</taxon>
        <taxon>Puniceicoccales incertae sedis</taxon>
        <taxon>Candidatus Moanibacter</taxon>
    </lineage>
</organism>
<dbReference type="InterPro" id="IPR027417">
    <property type="entry name" value="P-loop_NTPase"/>
</dbReference>
<dbReference type="InterPro" id="IPR007696">
    <property type="entry name" value="DNA_mismatch_repair_MutS_core"/>
</dbReference>
<keyword evidence="6 9" id="KW-0238">DNA-binding</keyword>
<dbReference type="Pfam" id="PF01624">
    <property type="entry name" value="MutS_I"/>
    <property type="match status" value="1"/>
</dbReference>
<dbReference type="PIRSF" id="PIRSF037677">
    <property type="entry name" value="DNA_mis_repair_Msh6"/>
    <property type="match status" value="1"/>
</dbReference>
<dbReference type="HAMAP" id="MF_00096">
    <property type="entry name" value="MutS"/>
    <property type="match status" value="1"/>
</dbReference>